<proteinExistence type="predicted"/>
<reference evidence="1" key="1">
    <citation type="journal article" date="2021" name="New Phytol.">
        <title>Evolutionary innovations through gain and loss of genes in the ectomycorrhizal Boletales.</title>
        <authorList>
            <person name="Wu G."/>
            <person name="Miyauchi S."/>
            <person name="Morin E."/>
            <person name="Kuo A."/>
            <person name="Drula E."/>
            <person name="Varga T."/>
            <person name="Kohler A."/>
            <person name="Feng B."/>
            <person name="Cao Y."/>
            <person name="Lipzen A."/>
            <person name="Daum C."/>
            <person name="Hundley H."/>
            <person name="Pangilinan J."/>
            <person name="Johnson J."/>
            <person name="Barry K."/>
            <person name="LaButti K."/>
            <person name="Ng V."/>
            <person name="Ahrendt S."/>
            <person name="Min B."/>
            <person name="Choi I.G."/>
            <person name="Park H."/>
            <person name="Plett J.M."/>
            <person name="Magnuson J."/>
            <person name="Spatafora J.W."/>
            <person name="Nagy L.G."/>
            <person name="Henrissat B."/>
            <person name="Grigoriev I.V."/>
            <person name="Yang Z.L."/>
            <person name="Xu J."/>
            <person name="Martin F.M."/>
        </authorList>
    </citation>
    <scope>NUCLEOTIDE SEQUENCE</scope>
    <source>
        <strain evidence="1">ATCC 28755</strain>
    </source>
</reference>
<evidence type="ECO:0000313" key="1">
    <source>
        <dbReference type="EMBL" id="KAH7903186.1"/>
    </source>
</evidence>
<dbReference type="Proteomes" id="UP000790377">
    <property type="component" value="Unassembled WGS sequence"/>
</dbReference>
<name>A0ACB7ZPT5_9AGAM</name>
<gene>
    <name evidence="1" type="ORF">BJ138DRAFT_974953</name>
</gene>
<protein>
    <submittedName>
        <fullName evidence="1">Uncharacterized protein</fullName>
    </submittedName>
</protein>
<accession>A0ACB7ZPT5</accession>
<evidence type="ECO:0000313" key="2">
    <source>
        <dbReference type="Proteomes" id="UP000790377"/>
    </source>
</evidence>
<feature type="non-terminal residue" evidence="1">
    <location>
        <position position="1"/>
    </location>
</feature>
<keyword evidence="2" id="KW-1185">Reference proteome</keyword>
<feature type="non-terminal residue" evidence="1">
    <location>
        <position position="184"/>
    </location>
</feature>
<comment type="caution">
    <text evidence="1">The sequence shown here is derived from an EMBL/GenBank/DDBJ whole genome shotgun (WGS) entry which is preliminary data.</text>
</comment>
<organism evidence="1 2">
    <name type="scientific">Hygrophoropsis aurantiaca</name>
    <dbReference type="NCBI Taxonomy" id="72124"/>
    <lineage>
        <taxon>Eukaryota</taxon>
        <taxon>Fungi</taxon>
        <taxon>Dikarya</taxon>
        <taxon>Basidiomycota</taxon>
        <taxon>Agaricomycotina</taxon>
        <taxon>Agaricomycetes</taxon>
        <taxon>Agaricomycetidae</taxon>
        <taxon>Boletales</taxon>
        <taxon>Coniophorineae</taxon>
        <taxon>Hygrophoropsidaceae</taxon>
        <taxon>Hygrophoropsis</taxon>
    </lineage>
</organism>
<dbReference type="EMBL" id="MU269141">
    <property type="protein sequence ID" value="KAH7903186.1"/>
    <property type="molecule type" value="Genomic_DNA"/>
</dbReference>
<sequence length="184" mass="21978">YRKISRDVKIAAMNIYERRILRLDQILECLGFSESTFWRTWKIWRETGDVVKHTYGVPGRPRLLHFDDLNYLLRLVNHRPDWFLDELLTLLETNRFISVHYSTIYRELARSGISLKKLKKIATERNEDRRADFVRRMAQYDPEELGFIDETSKDERTLGRRNGSVIEGSFTTSKFKEFLELDVV</sequence>